<dbReference type="Pfam" id="PF13426">
    <property type="entry name" value="PAS_9"/>
    <property type="match status" value="1"/>
</dbReference>
<evidence type="ECO:0000256" key="6">
    <source>
        <dbReference type="PROSITE-ProRule" id="PRU00169"/>
    </source>
</evidence>
<dbReference type="PROSITE" id="PS50110">
    <property type="entry name" value="RESPONSE_REGULATORY"/>
    <property type="match status" value="1"/>
</dbReference>
<dbReference type="InterPro" id="IPR036890">
    <property type="entry name" value="HATPase_C_sf"/>
</dbReference>
<protein>
    <recommendedName>
        <fullName evidence="2">histidine kinase</fullName>
        <ecNumber evidence="2">2.7.13.3</ecNumber>
    </recommendedName>
</protein>
<dbReference type="InterPro" id="IPR001789">
    <property type="entry name" value="Sig_transdc_resp-reg_receiver"/>
</dbReference>
<keyword evidence="5" id="KW-0418">Kinase</keyword>
<proteinExistence type="predicted"/>
<dbReference type="InterPro" id="IPR036097">
    <property type="entry name" value="HisK_dim/P_sf"/>
</dbReference>
<dbReference type="Pfam" id="PF00512">
    <property type="entry name" value="HisKA"/>
    <property type="match status" value="1"/>
</dbReference>
<accession>A0ABQ1HCE3</accession>
<dbReference type="InterPro" id="IPR035965">
    <property type="entry name" value="PAS-like_dom_sf"/>
</dbReference>
<dbReference type="Gene3D" id="1.10.287.130">
    <property type="match status" value="1"/>
</dbReference>
<gene>
    <name evidence="12" type="ORF">GCM10011521_06220</name>
</gene>
<dbReference type="PANTHER" id="PTHR43047">
    <property type="entry name" value="TWO-COMPONENT HISTIDINE PROTEIN KINASE"/>
    <property type="match status" value="1"/>
</dbReference>
<feature type="domain" description="PAC" evidence="11">
    <location>
        <begin position="159"/>
        <end position="210"/>
    </location>
</feature>
<evidence type="ECO:0000256" key="4">
    <source>
        <dbReference type="ARBA" id="ARBA00022679"/>
    </source>
</evidence>
<evidence type="ECO:0000313" key="13">
    <source>
        <dbReference type="Proteomes" id="UP000623419"/>
    </source>
</evidence>
<dbReference type="EC" id="2.7.13.3" evidence="2"/>
<feature type="region of interest" description="Disordered" evidence="7">
    <location>
        <begin position="1"/>
        <end position="20"/>
    </location>
</feature>
<dbReference type="InterPro" id="IPR011006">
    <property type="entry name" value="CheY-like_superfamily"/>
</dbReference>
<keyword evidence="3 6" id="KW-0597">Phosphoprotein</keyword>
<dbReference type="SMART" id="SM00388">
    <property type="entry name" value="HisKA"/>
    <property type="match status" value="1"/>
</dbReference>
<dbReference type="InterPro" id="IPR001610">
    <property type="entry name" value="PAC"/>
</dbReference>
<dbReference type="Gene3D" id="3.30.450.20">
    <property type="entry name" value="PAS domain"/>
    <property type="match status" value="2"/>
</dbReference>
<dbReference type="SUPFAM" id="SSF55874">
    <property type="entry name" value="ATPase domain of HSP90 chaperone/DNA topoisomerase II/histidine kinase"/>
    <property type="match status" value="1"/>
</dbReference>
<dbReference type="NCBIfam" id="TIGR00229">
    <property type="entry name" value="sensory_box"/>
    <property type="match status" value="1"/>
</dbReference>
<name>A0ABQ1HCE3_9GAMM</name>
<dbReference type="SUPFAM" id="SSF55785">
    <property type="entry name" value="PYP-like sensor domain (PAS domain)"/>
    <property type="match status" value="2"/>
</dbReference>
<dbReference type="InterPro" id="IPR000700">
    <property type="entry name" value="PAS-assoc_C"/>
</dbReference>
<evidence type="ECO:0000256" key="2">
    <source>
        <dbReference type="ARBA" id="ARBA00012438"/>
    </source>
</evidence>
<dbReference type="PROSITE" id="PS50112">
    <property type="entry name" value="PAS"/>
    <property type="match status" value="1"/>
</dbReference>
<dbReference type="InterPro" id="IPR003594">
    <property type="entry name" value="HATPase_dom"/>
</dbReference>
<dbReference type="Pfam" id="PF02518">
    <property type="entry name" value="HATPase_c"/>
    <property type="match status" value="1"/>
</dbReference>
<dbReference type="Proteomes" id="UP000623419">
    <property type="component" value="Unassembled WGS sequence"/>
</dbReference>
<dbReference type="CDD" id="cd00130">
    <property type="entry name" value="PAS"/>
    <property type="match status" value="1"/>
</dbReference>
<feature type="domain" description="Response regulatory" evidence="9">
    <location>
        <begin position="601"/>
        <end position="718"/>
    </location>
</feature>
<evidence type="ECO:0000256" key="3">
    <source>
        <dbReference type="ARBA" id="ARBA00022553"/>
    </source>
</evidence>
<dbReference type="EMBL" id="BMKC01000001">
    <property type="protein sequence ID" value="GGA70854.1"/>
    <property type="molecule type" value="Genomic_DNA"/>
</dbReference>
<evidence type="ECO:0000256" key="5">
    <source>
        <dbReference type="ARBA" id="ARBA00022777"/>
    </source>
</evidence>
<dbReference type="Gene3D" id="3.40.50.2300">
    <property type="match status" value="1"/>
</dbReference>
<dbReference type="InterPro" id="IPR003661">
    <property type="entry name" value="HisK_dim/P_dom"/>
</dbReference>
<organism evidence="12 13">
    <name type="scientific">Arenimonas soli</name>
    <dbReference type="NCBI Taxonomy" id="2269504"/>
    <lineage>
        <taxon>Bacteria</taxon>
        <taxon>Pseudomonadati</taxon>
        <taxon>Pseudomonadota</taxon>
        <taxon>Gammaproteobacteria</taxon>
        <taxon>Lysobacterales</taxon>
        <taxon>Lysobacteraceae</taxon>
        <taxon>Arenimonas</taxon>
    </lineage>
</organism>
<dbReference type="Pfam" id="PF00072">
    <property type="entry name" value="Response_reg"/>
    <property type="match status" value="1"/>
</dbReference>
<evidence type="ECO:0000256" key="1">
    <source>
        <dbReference type="ARBA" id="ARBA00000085"/>
    </source>
</evidence>
<dbReference type="InterPro" id="IPR004358">
    <property type="entry name" value="Sig_transdc_His_kin-like_C"/>
</dbReference>
<feature type="domain" description="PAS" evidence="10">
    <location>
        <begin position="86"/>
        <end position="156"/>
    </location>
</feature>
<evidence type="ECO:0000259" key="10">
    <source>
        <dbReference type="PROSITE" id="PS50112"/>
    </source>
</evidence>
<dbReference type="SMART" id="SM00086">
    <property type="entry name" value="PAC"/>
    <property type="match status" value="1"/>
</dbReference>
<dbReference type="InterPro" id="IPR005467">
    <property type="entry name" value="His_kinase_dom"/>
</dbReference>
<evidence type="ECO:0000256" key="7">
    <source>
        <dbReference type="SAM" id="MobiDB-lite"/>
    </source>
</evidence>
<feature type="domain" description="Histidine kinase" evidence="8">
    <location>
        <begin position="356"/>
        <end position="574"/>
    </location>
</feature>
<dbReference type="SUPFAM" id="SSF47384">
    <property type="entry name" value="Homodimeric domain of signal transducing histidine kinase"/>
    <property type="match status" value="1"/>
</dbReference>
<dbReference type="PANTHER" id="PTHR43047:SF72">
    <property type="entry name" value="OSMOSENSING HISTIDINE PROTEIN KINASE SLN1"/>
    <property type="match status" value="1"/>
</dbReference>
<dbReference type="Gene3D" id="3.30.565.10">
    <property type="entry name" value="Histidine kinase-like ATPase, C-terminal domain"/>
    <property type="match status" value="1"/>
</dbReference>
<feature type="modified residue" description="4-aspartylphosphate" evidence="6">
    <location>
        <position position="651"/>
    </location>
</feature>
<dbReference type="SMART" id="SM00448">
    <property type="entry name" value="REC"/>
    <property type="match status" value="1"/>
</dbReference>
<dbReference type="PRINTS" id="PR00344">
    <property type="entry name" value="BCTRLSENSOR"/>
</dbReference>
<dbReference type="SUPFAM" id="SSF52172">
    <property type="entry name" value="CheY-like"/>
    <property type="match status" value="1"/>
</dbReference>
<dbReference type="CDD" id="cd00082">
    <property type="entry name" value="HisKA"/>
    <property type="match status" value="1"/>
</dbReference>
<evidence type="ECO:0000259" key="9">
    <source>
        <dbReference type="PROSITE" id="PS50110"/>
    </source>
</evidence>
<reference evidence="13" key="1">
    <citation type="journal article" date="2019" name="Int. J. Syst. Evol. Microbiol.">
        <title>The Global Catalogue of Microorganisms (GCM) 10K type strain sequencing project: providing services to taxonomists for standard genome sequencing and annotation.</title>
        <authorList>
            <consortium name="The Broad Institute Genomics Platform"/>
            <consortium name="The Broad Institute Genome Sequencing Center for Infectious Disease"/>
            <person name="Wu L."/>
            <person name="Ma J."/>
        </authorList>
    </citation>
    <scope>NUCLEOTIDE SEQUENCE [LARGE SCALE GENOMIC DNA]</scope>
    <source>
        <strain evidence="13">CGMCC 1.15905</strain>
    </source>
</reference>
<dbReference type="SMART" id="SM00387">
    <property type="entry name" value="HATPase_c"/>
    <property type="match status" value="1"/>
</dbReference>
<evidence type="ECO:0000313" key="12">
    <source>
        <dbReference type="EMBL" id="GGA70854.1"/>
    </source>
</evidence>
<keyword evidence="4" id="KW-0808">Transferase</keyword>
<dbReference type="PROSITE" id="PS50113">
    <property type="entry name" value="PAC"/>
    <property type="match status" value="1"/>
</dbReference>
<evidence type="ECO:0000259" key="11">
    <source>
        <dbReference type="PROSITE" id="PS50113"/>
    </source>
</evidence>
<sequence length="734" mass="80919">MTNKRKHAGPQGPPAKDGAVTAISPQALRRQAEARLLNTPAPMLADIDSLSQEEARKVLHELQVHQIELEMQNEELRDAHVALDFERARYFDLYDLAPVGYCTVSRQGQVIHANLTAASLLGTTRSELLGRRWSQFIHELDADRYYLQSRKLLGSGESQSCEFRMVRRDGRSLWVQWSATTSVNLEGETELREVFSDITARKVAEQALIESGENYHKLFTSIDEGFCIIEMVFDRQGNPVDYQFLQTNPSFEKQSGLLRATGKRIRELDPGMAERWCEIYGEVALTGEPVRMVDEPREPGGHWFDVHASRLGGPESRKVAIVSNDITERMQVEIRLREAKAVADKANRAKSEFLSNMSHELRTPLNAVLGFAQLIKSGSPSPTPVQERNVDYILKAGWYLLALVDEILDLAVIESGRPSLAMDSVSLDEVMRECQAMVEQQAQTRGIRMRFPVDPAPLPVHADRKRVKQVLNNLLSNAIKYNRPEGSVQVDWLVAEDGRVRISVTDTGQGLSADQIGQLFQPFNRLGKEAGREQGTGIGLMVSKLIVEMMGGAIGVQSTVGEGSVFWLELNPATGAPGNAVPAQDESARAMHGRVYAPLRKLLYVEDNPANLALVEAIIARRPDIRLLTATDGDAGILLARANLPDVILMDLNLPGIDGTQTMNVLAGDPATARIPVVALSADASADNIERGLQAGFFAYVTKPIKVDEFMDTLDKALAFDSAAAGRTTGKERP</sequence>
<keyword evidence="13" id="KW-1185">Reference proteome</keyword>
<evidence type="ECO:0000259" key="8">
    <source>
        <dbReference type="PROSITE" id="PS50109"/>
    </source>
</evidence>
<comment type="caution">
    <text evidence="12">The sequence shown here is derived from an EMBL/GenBank/DDBJ whole genome shotgun (WGS) entry which is preliminary data.</text>
</comment>
<dbReference type="SMART" id="SM00091">
    <property type="entry name" value="PAS"/>
    <property type="match status" value="1"/>
</dbReference>
<dbReference type="PROSITE" id="PS50109">
    <property type="entry name" value="HIS_KIN"/>
    <property type="match status" value="1"/>
</dbReference>
<comment type="catalytic activity">
    <reaction evidence="1">
        <text>ATP + protein L-histidine = ADP + protein N-phospho-L-histidine.</text>
        <dbReference type="EC" id="2.7.13.3"/>
    </reaction>
</comment>
<dbReference type="InterPro" id="IPR000014">
    <property type="entry name" value="PAS"/>
</dbReference>